<proteinExistence type="predicted"/>
<gene>
    <name evidence="1" type="ORF">AKJ39_01835</name>
</gene>
<accession>A0A656YWI0</accession>
<dbReference type="AlphaFoldDB" id="A0A656YWI0"/>
<keyword evidence="2" id="KW-1185">Reference proteome</keyword>
<comment type="caution">
    <text evidence="1">The sequence shown here is derived from an EMBL/GenBank/DDBJ whole genome shotgun (WGS) entry which is preliminary data.</text>
</comment>
<name>A0A656YWI0_9EURY</name>
<dbReference type="EMBL" id="LHXT01000018">
    <property type="protein sequence ID" value="KXA98511.1"/>
    <property type="molecule type" value="Genomic_DNA"/>
</dbReference>
<evidence type="ECO:0000313" key="1">
    <source>
        <dbReference type="EMBL" id="KXA98511.1"/>
    </source>
</evidence>
<dbReference type="Proteomes" id="UP000070257">
    <property type="component" value="Unassembled WGS sequence"/>
</dbReference>
<evidence type="ECO:0000313" key="2">
    <source>
        <dbReference type="Proteomes" id="UP000070257"/>
    </source>
</evidence>
<organism evidence="1 2">
    <name type="scientific">candidate division MSBL1 archaeon SCGC-AAA259J03</name>
    <dbReference type="NCBI Taxonomy" id="1698269"/>
    <lineage>
        <taxon>Archaea</taxon>
        <taxon>Methanobacteriati</taxon>
        <taxon>Methanobacteriota</taxon>
        <taxon>candidate division MSBL1</taxon>
    </lineage>
</organism>
<protein>
    <submittedName>
        <fullName evidence="1">Uncharacterized protein</fullName>
    </submittedName>
</protein>
<sequence>MAKFLRLTGAAGSKEAVVSLAASIVEEHLEKERYPELEDYAEAIRDFSSDQDENLEGKLDEDLKHQLAEQADKWLVMAAEILAVKVAGFCRDEGLIAVEEGDRE</sequence>
<reference evidence="1 2" key="1">
    <citation type="journal article" date="2016" name="Sci. Rep.">
        <title>Metabolic traits of an uncultured archaeal lineage -MSBL1- from brine pools of the Red Sea.</title>
        <authorList>
            <person name="Mwirichia R."/>
            <person name="Alam I."/>
            <person name="Rashid M."/>
            <person name="Vinu M."/>
            <person name="Ba-Alawi W."/>
            <person name="Anthony Kamau A."/>
            <person name="Kamanda Ngugi D."/>
            <person name="Goker M."/>
            <person name="Klenk H.P."/>
            <person name="Bajic V."/>
            <person name="Stingl U."/>
        </authorList>
    </citation>
    <scope>NUCLEOTIDE SEQUENCE [LARGE SCALE GENOMIC DNA]</scope>
    <source>
        <strain evidence="1">SCGC-AAA259J03</strain>
    </source>
</reference>